<sequence>MVYHAWRFWVCLPTWPVHHEILNSSICFWVLFFIRDFSTY</sequence>
<organism evidence="1">
    <name type="scientific">Arundo donax</name>
    <name type="common">Giant reed</name>
    <name type="synonym">Donax arundinaceus</name>
    <dbReference type="NCBI Taxonomy" id="35708"/>
    <lineage>
        <taxon>Eukaryota</taxon>
        <taxon>Viridiplantae</taxon>
        <taxon>Streptophyta</taxon>
        <taxon>Embryophyta</taxon>
        <taxon>Tracheophyta</taxon>
        <taxon>Spermatophyta</taxon>
        <taxon>Magnoliopsida</taxon>
        <taxon>Liliopsida</taxon>
        <taxon>Poales</taxon>
        <taxon>Poaceae</taxon>
        <taxon>PACMAD clade</taxon>
        <taxon>Arundinoideae</taxon>
        <taxon>Arundineae</taxon>
        <taxon>Arundo</taxon>
    </lineage>
</organism>
<reference evidence="1" key="1">
    <citation type="submission" date="2014-09" db="EMBL/GenBank/DDBJ databases">
        <authorList>
            <person name="Magalhaes I.L.F."/>
            <person name="Oliveira U."/>
            <person name="Santos F.R."/>
            <person name="Vidigal T.H.D.A."/>
            <person name="Brescovit A.D."/>
            <person name="Santos A.J."/>
        </authorList>
    </citation>
    <scope>NUCLEOTIDE SEQUENCE</scope>
    <source>
        <tissue evidence="1">Shoot tissue taken approximately 20 cm above the soil surface</tissue>
    </source>
</reference>
<reference evidence="1" key="2">
    <citation type="journal article" date="2015" name="Data Brief">
        <title>Shoot transcriptome of the giant reed, Arundo donax.</title>
        <authorList>
            <person name="Barrero R.A."/>
            <person name="Guerrero F.D."/>
            <person name="Moolhuijzen P."/>
            <person name="Goolsby J.A."/>
            <person name="Tidwell J."/>
            <person name="Bellgard S.E."/>
            <person name="Bellgard M.I."/>
        </authorList>
    </citation>
    <scope>NUCLEOTIDE SEQUENCE</scope>
    <source>
        <tissue evidence="1">Shoot tissue taken approximately 20 cm above the soil surface</tissue>
    </source>
</reference>
<proteinExistence type="predicted"/>
<accession>A0A0A9DCB9</accession>
<name>A0A0A9DCB9_ARUDO</name>
<evidence type="ECO:0000313" key="1">
    <source>
        <dbReference type="EMBL" id="JAD86204.1"/>
    </source>
</evidence>
<dbReference type="EMBL" id="GBRH01211691">
    <property type="protein sequence ID" value="JAD86204.1"/>
    <property type="molecule type" value="Transcribed_RNA"/>
</dbReference>
<dbReference type="AlphaFoldDB" id="A0A0A9DCB9"/>
<protein>
    <submittedName>
        <fullName evidence="1">Uncharacterized protein</fullName>
    </submittedName>
</protein>